<dbReference type="Proteomes" id="UP000324222">
    <property type="component" value="Unassembled WGS sequence"/>
</dbReference>
<gene>
    <name evidence="1" type="ORF">E2C01_088876</name>
</gene>
<accession>A0A5B7JHN1</accession>
<evidence type="ECO:0000313" key="2">
    <source>
        <dbReference type="Proteomes" id="UP000324222"/>
    </source>
</evidence>
<keyword evidence="2" id="KW-1185">Reference proteome</keyword>
<name>A0A5B7JHN1_PORTR</name>
<sequence length="45" mass="5351">MDCHLIPVEEFEDPSMEQITQFLDICDKARQDKKVLRKHTDGDKF</sequence>
<dbReference type="OrthoDB" id="19045at2759"/>
<proteinExistence type="predicted"/>
<reference evidence="1 2" key="1">
    <citation type="submission" date="2019-05" db="EMBL/GenBank/DDBJ databases">
        <title>Another draft genome of Portunus trituberculatus and its Hox gene families provides insights of decapod evolution.</title>
        <authorList>
            <person name="Jeong J.-H."/>
            <person name="Song I."/>
            <person name="Kim S."/>
            <person name="Choi T."/>
            <person name="Kim D."/>
            <person name="Ryu S."/>
            <person name="Kim W."/>
        </authorList>
    </citation>
    <scope>NUCLEOTIDE SEQUENCE [LARGE SCALE GENOMIC DNA]</scope>
    <source>
        <tissue evidence="1">Muscle</tissue>
    </source>
</reference>
<evidence type="ECO:0000313" key="1">
    <source>
        <dbReference type="EMBL" id="MPC93736.1"/>
    </source>
</evidence>
<organism evidence="1 2">
    <name type="scientific">Portunus trituberculatus</name>
    <name type="common">Swimming crab</name>
    <name type="synonym">Neptunus trituberculatus</name>
    <dbReference type="NCBI Taxonomy" id="210409"/>
    <lineage>
        <taxon>Eukaryota</taxon>
        <taxon>Metazoa</taxon>
        <taxon>Ecdysozoa</taxon>
        <taxon>Arthropoda</taxon>
        <taxon>Crustacea</taxon>
        <taxon>Multicrustacea</taxon>
        <taxon>Malacostraca</taxon>
        <taxon>Eumalacostraca</taxon>
        <taxon>Eucarida</taxon>
        <taxon>Decapoda</taxon>
        <taxon>Pleocyemata</taxon>
        <taxon>Brachyura</taxon>
        <taxon>Eubrachyura</taxon>
        <taxon>Portunoidea</taxon>
        <taxon>Portunidae</taxon>
        <taxon>Portuninae</taxon>
        <taxon>Portunus</taxon>
    </lineage>
</organism>
<comment type="caution">
    <text evidence="1">The sequence shown here is derived from an EMBL/GenBank/DDBJ whole genome shotgun (WGS) entry which is preliminary data.</text>
</comment>
<dbReference type="AlphaFoldDB" id="A0A5B7JHN1"/>
<protein>
    <submittedName>
        <fullName evidence="1">Uncharacterized protein</fullName>
    </submittedName>
</protein>
<dbReference type="EMBL" id="VSRR010095911">
    <property type="protein sequence ID" value="MPC93736.1"/>
    <property type="molecule type" value="Genomic_DNA"/>
</dbReference>